<evidence type="ECO:0008006" key="5">
    <source>
        <dbReference type="Google" id="ProtNLM"/>
    </source>
</evidence>
<dbReference type="PANTHER" id="PTHR40758:SF1">
    <property type="entry name" value="CONSERVED PROTEIN"/>
    <property type="match status" value="1"/>
</dbReference>
<dbReference type="OrthoDB" id="3671213at2"/>
<feature type="domain" description="MDMPI C-terminal" evidence="1">
    <location>
        <begin position="136"/>
        <end position="189"/>
    </location>
</feature>
<accession>A0A0A0BMS4</accession>
<dbReference type="Pfam" id="PF11716">
    <property type="entry name" value="MDMPI_N"/>
    <property type="match status" value="1"/>
</dbReference>
<proteinExistence type="predicted"/>
<dbReference type="InterPro" id="IPR034660">
    <property type="entry name" value="DinB/YfiT-like"/>
</dbReference>
<comment type="caution">
    <text evidence="3">The sequence shown here is derived from an EMBL/GenBank/DDBJ whole genome shotgun (WGS) entry which is preliminary data.</text>
</comment>
<name>A0A0A0BMS4_9CELL</name>
<gene>
    <name evidence="3" type="ORF">N869_08565</name>
</gene>
<protein>
    <recommendedName>
        <fullName evidence="5">Mycothiol-dependent maleylpyruvate isomerase metal-binding domain-containing protein</fullName>
    </recommendedName>
</protein>
<sequence length="199" mass="21293">MSARAGLDHLAELVKVQGAFLDGVRRSDPMARVESCGRWRVRDLVVHLAGVHHWAAAEARSEPEVPLGRGPVDLPHLYEECARELVETLTDLGPDAVCSTLVGRGPASFWRRRQLHETAVHLWDLSHATGAEPTLGAEDADRTWVLGGSVDSGPSATVRGPASALALLLWGRLNPDASALTVEGDDSALHAALAERLTP</sequence>
<organism evidence="3 4">
    <name type="scientific">Cellulomonas bogoriensis 69B4 = DSM 16987</name>
    <dbReference type="NCBI Taxonomy" id="1386082"/>
    <lineage>
        <taxon>Bacteria</taxon>
        <taxon>Bacillati</taxon>
        <taxon>Actinomycetota</taxon>
        <taxon>Actinomycetes</taxon>
        <taxon>Micrococcales</taxon>
        <taxon>Cellulomonadaceae</taxon>
        <taxon>Cellulomonas</taxon>
    </lineage>
</organism>
<dbReference type="AlphaFoldDB" id="A0A0A0BMS4"/>
<evidence type="ECO:0000259" key="1">
    <source>
        <dbReference type="Pfam" id="PF07398"/>
    </source>
</evidence>
<reference evidence="3 4" key="1">
    <citation type="submission" date="2013-08" db="EMBL/GenBank/DDBJ databases">
        <title>Genome sequencing of Cellulomonas bogoriensis 69B4.</title>
        <authorList>
            <person name="Chen F."/>
            <person name="Li Y."/>
            <person name="Wang G."/>
        </authorList>
    </citation>
    <scope>NUCLEOTIDE SEQUENCE [LARGE SCALE GENOMIC DNA]</scope>
    <source>
        <strain evidence="3 4">69B4</strain>
    </source>
</reference>
<dbReference type="GO" id="GO:0046872">
    <property type="term" value="F:metal ion binding"/>
    <property type="evidence" value="ECO:0007669"/>
    <property type="project" value="InterPro"/>
</dbReference>
<evidence type="ECO:0000313" key="3">
    <source>
        <dbReference type="EMBL" id="KGM09017.1"/>
    </source>
</evidence>
<dbReference type="InterPro" id="IPR010872">
    <property type="entry name" value="MDMPI_C-term_domain"/>
</dbReference>
<dbReference type="SUPFAM" id="SSF109854">
    <property type="entry name" value="DinB/YfiT-like putative metalloenzymes"/>
    <property type="match status" value="1"/>
</dbReference>
<dbReference type="GO" id="GO:0005886">
    <property type="term" value="C:plasma membrane"/>
    <property type="evidence" value="ECO:0007669"/>
    <property type="project" value="TreeGrafter"/>
</dbReference>
<dbReference type="Proteomes" id="UP000054314">
    <property type="component" value="Unassembled WGS sequence"/>
</dbReference>
<dbReference type="Pfam" id="PF07398">
    <property type="entry name" value="MDMPI_C"/>
    <property type="match status" value="1"/>
</dbReference>
<feature type="domain" description="Mycothiol-dependent maleylpyruvate isomerase metal-binding" evidence="2">
    <location>
        <begin position="19"/>
        <end position="125"/>
    </location>
</feature>
<dbReference type="InterPro" id="IPR024344">
    <property type="entry name" value="MDMPI_metal-binding"/>
</dbReference>
<evidence type="ECO:0000259" key="2">
    <source>
        <dbReference type="Pfam" id="PF11716"/>
    </source>
</evidence>
<evidence type="ECO:0000313" key="4">
    <source>
        <dbReference type="Proteomes" id="UP000054314"/>
    </source>
</evidence>
<dbReference type="PANTHER" id="PTHR40758">
    <property type="entry name" value="CONSERVED PROTEIN"/>
    <property type="match status" value="1"/>
</dbReference>
<keyword evidence="4" id="KW-1185">Reference proteome</keyword>
<dbReference type="RefSeq" id="WP_035062476.1">
    <property type="nucleotide sequence ID" value="NZ_AXCZ01000223.1"/>
</dbReference>
<dbReference type="EMBL" id="AXCZ01000223">
    <property type="protein sequence ID" value="KGM09017.1"/>
    <property type="molecule type" value="Genomic_DNA"/>
</dbReference>